<name>A0AC61R139_9FIRM</name>
<proteinExistence type="predicted"/>
<comment type="caution">
    <text evidence="1">The sequence shown here is derived from an EMBL/GenBank/DDBJ whole genome shotgun (WGS) entry which is preliminary data.</text>
</comment>
<evidence type="ECO:0000313" key="1">
    <source>
        <dbReference type="EMBL" id="TGX99737.1"/>
    </source>
</evidence>
<accession>A0AC61R139</accession>
<dbReference type="Proteomes" id="UP000307720">
    <property type="component" value="Unassembled WGS sequence"/>
</dbReference>
<organism evidence="1 2">
    <name type="scientific">Hominisplanchenecus murintestinalis</name>
    <dbReference type="NCBI Taxonomy" id="2941517"/>
    <lineage>
        <taxon>Bacteria</taxon>
        <taxon>Bacillati</taxon>
        <taxon>Bacillota</taxon>
        <taxon>Clostridia</taxon>
        <taxon>Lachnospirales</taxon>
        <taxon>Lachnospiraceae</taxon>
        <taxon>Hominisplanchenecus</taxon>
    </lineage>
</organism>
<reference evidence="1" key="1">
    <citation type="submission" date="2019-04" db="EMBL/GenBank/DDBJ databases">
        <title>Microbes associate with the intestines of laboratory mice.</title>
        <authorList>
            <person name="Navarre W."/>
            <person name="Wong E."/>
            <person name="Huang K."/>
            <person name="Tropini C."/>
            <person name="Ng K."/>
            <person name="Yu B."/>
        </authorList>
    </citation>
    <scope>NUCLEOTIDE SEQUENCE</scope>
    <source>
        <strain evidence="1">NM72_1-8</strain>
    </source>
</reference>
<gene>
    <name evidence="1" type="ORF">E5357_04455</name>
</gene>
<sequence length="282" mass="30253">MSVKIIVDSACDITQEKAKEMNIDVLPLKTMFGDEEFLDGVTLNHQEFFEKLIETGIMPTTSQLTPYEYGEKFKEIKEAGDTAVCITISSKLSGCYQSACVAAADYEDCITVVDSQNVSLGEQVLVEYAQKLRSLGKSAPEIAADLEEKKGSLRLIALLNTLEYLKKGGRISSAAALAGTLLSIKPVIAVEHGEVAILGKARGSKNGNNLLTEYVKQSGAIDFTMPYRLAYSGLSDSTLQKYLADNIQLYHGQTAQPPVTTIGSAIGTHVGPGAIAAAFFAK</sequence>
<protein>
    <submittedName>
        <fullName evidence="1">DegV family protein</fullName>
    </submittedName>
</protein>
<dbReference type="EMBL" id="SRZB01000005">
    <property type="protein sequence ID" value="TGX99737.1"/>
    <property type="molecule type" value="Genomic_DNA"/>
</dbReference>
<keyword evidence="2" id="KW-1185">Reference proteome</keyword>
<evidence type="ECO:0000313" key="2">
    <source>
        <dbReference type="Proteomes" id="UP000307720"/>
    </source>
</evidence>